<protein>
    <submittedName>
        <fullName evidence="1">Uncharacterized protein</fullName>
    </submittedName>
</protein>
<keyword evidence="2" id="KW-1185">Reference proteome</keyword>
<evidence type="ECO:0000313" key="1">
    <source>
        <dbReference type="EMBL" id="KAH3733799.1"/>
    </source>
</evidence>
<accession>A0A9D4CWB1</accession>
<organism evidence="1 2">
    <name type="scientific">Dreissena polymorpha</name>
    <name type="common">Zebra mussel</name>
    <name type="synonym">Mytilus polymorpha</name>
    <dbReference type="NCBI Taxonomy" id="45954"/>
    <lineage>
        <taxon>Eukaryota</taxon>
        <taxon>Metazoa</taxon>
        <taxon>Spiralia</taxon>
        <taxon>Lophotrochozoa</taxon>
        <taxon>Mollusca</taxon>
        <taxon>Bivalvia</taxon>
        <taxon>Autobranchia</taxon>
        <taxon>Heteroconchia</taxon>
        <taxon>Euheterodonta</taxon>
        <taxon>Imparidentia</taxon>
        <taxon>Neoheterodontei</taxon>
        <taxon>Myida</taxon>
        <taxon>Dreissenoidea</taxon>
        <taxon>Dreissenidae</taxon>
        <taxon>Dreissena</taxon>
    </lineage>
</organism>
<name>A0A9D4CWB1_DREPO</name>
<proteinExistence type="predicted"/>
<reference evidence="1" key="1">
    <citation type="journal article" date="2019" name="bioRxiv">
        <title>The Genome of the Zebra Mussel, Dreissena polymorpha: A Resource for Invasive Species Research.</title>
        <authorList>
            <person name="McCartney M.A."/>
            <person name="Auch B."/>
            <person name="Kono T."/>
            <person name="Mallez S."/>
            <person name="Zhang Y."/>
            <person name="Obille A."/>
            <person name="Becker A."/>
            <person name="Abrahante J.E."/>
            <person name="Garbe J."/>
            <person name="Badalamenti J.P."/>
            <person name="Herman A."/>
            <person name="Mangelson H."/>
            <person name="Liachko I."/>
            <person name="Sullivan S."/>
            <person name="Sone E.D."/>
            <person name="Koren S."/>
            <person name="Silverstein K.A.T."/>
            <person name="Beckman K.B."/>
            <person name="Gohl D.M."/>
        </authorList>
    </citation>
    <scope>NUCLEOTIDE SEQUENCE</scope>
    <source>
        <strain evidence="1">Duluth1</strain>
        <tissue evidence="1">Whole animal</tissue>
    </source>
</reference>
<sequence length="60" mass="6740">MLAADITALFQRLSGKQQTYLHYFNGCPVSSKHYCTISTTVRLDADLTALFQRLSCKLQA</sequence>
<dbReference type="AlphaFoldDB" id="A0A9D4CWB1"/>
<dbReference type="Proteomes" id="UP000828390">
    <property type="component" value="Unassembled WGS sequence"/>
</dbReference>
<comment type="caution">
    <text evidence="1">The sequence shown here is derived from an EMBL/GenBank/DDBJ whole genome shotgun (WGS) entry which is preliminary data.</text>
</comment>
<reference evidence="1" key="2">
    <citation type="submission" date="2020-11" db="EMBL/GenBank/DDBJ databases">
        <authorList>
            <person name="McCartney M.A."/>
            <person name="Auch B."/>
            <person name="Kono T."/>
            <person name="Mallez S."/>
            <person name="Becker A."/>
            <person name="Gohl D.M."/>
            <person name="Silverstein K.A.T."/>
            <person name="Koren S."/>
            <person name="Bechman K.B."/>
            <person name="Herman A."/>
            <person name="Abrahante J.E."/>
            <person name="Garbe J."/>
        </authorList>
    </citation>
    <scope>NUCLEOTIDE SEQUENCE</scope>
    <source>
        <strain evidence="1">Duluth1</strain>
        <tissue evidence="1">Whole animal</tissue>
    </source>
</reference>
<gene>
    <name evidence="1" type="ORF">DPMN_040234</name>
</gene>
<evidence type="ECO:0000313" key="2">
    <source>
        <dbReference type="Proteomes" id="UP000828390"/>
    </source>
</evidence>
<dbReference type="EMBL" id="JAIWYP010000011">
    <property type="protein sequence ID" value="KAH3733799.1"/>
    <property type="molecule type" value="Genomic_DNA"/>
</dbReference>